<gene>
    <name evidence="1" type="ORF">THAOC_04315</name>
</gene>
<dbReference type="AlphaFoldDB" id="K0TA96"/>
<dbReference type="Proteomes" id="UP000266841">
    <property type="component" value="Unassembled WGS sequence"/>
</dbReference>
<evidence type="ECO:0000313" key="1">
    <source>
        <dbReference type="EMBL" id="EJK74029.1"/>
    </source>
</evidence>
<dbReference type="EMBL" id="AGNL01004011">
    <property type="protein sequence ID" value="EJK74029.1"/>
    <property type="molecule type" value="Genomic_DNA"/>
</dbReference>
<protein>
    <submittedName>
        <fullName evidence="1">Uncharacterized protein</fullName>
    </submittedName>
</protein>
<keyword evidence="2" id="KW-1185">Reference proteome</keyword>
<name>K0TA96_THAOC</name>
<organism evidence="1 2">
    <name type="scientific">Thalassiosira oceanica</name>
    <name type="common">Marine diatom</name>
    <dbReference type="NCBI Taxonomy" id="159749"/>
    <lineage>
        <taxon>Eukaryota</taxon>
        <taxon>Sar</taxon>
        <taxon>Stramenopiles</taxon>
        <taxon>Ochrophyta</taxon>
        <taxon>Bacillariophyta</taxon>
        <taxon>Coscinodiscophyceae</taxon>
        <taxon>Thalassiosirophycidae</taxon>
        <taxon>Thalassiosirales</taxon>
        <taxon>Thalassiosiraceae</taxon>
        <taxon>Thalassiosira</taxon>
    </lineage>
</organism>
<proteinExistence type="predicted"/>
<comment type="caution">
    <text evidence="1">The sequence shown here is derived from an EMBL/GenBank/DDBJ whole genome shotgun (WGS) entry which is preliminary data.</text>
</comment>
<sequence>MVIAITAGCAHQPRCTISGDSPFVLSFPPFRLVYPVFPLAPMVSKLAKSGLRLRTEVFLGLGSVLLCVELLPARGLSASLLVHVAAVEPCIQDSSNYNPYYY</sequence>
<accession>K0TA96</accession>
<evidence type="ECO:0000313" key="2">
    <source>
        <dbReference type="Proteomes" id="UP000266841"/>
    </source>
</evidence>
<reference evidence="1 2" key="1">
    <citation type="journal article" date="2012" name="Genome Biol.">
        <title>Genome and low-iron response of an oceanic diatom adapted to chronic iron limitation.</title>
        <authorList>
            <person name="Lommer M."/>
            <person name="Specht M."/>
            <person name="Roy A.S."/>
            <person name="Kraemer L."/>
            <person name="Andreson R."/>
            <person name="Gutowska M.A."/>
            <person name="Wolf J."/>
            <person name="Bergner S.V."/>
            <person name="Schilhabel M.B."/>
            <person name="Klostermeier U.C."/>
            <person name="Beiko R.G."/>
            <person name="Rosenstiel P."/>
            <person name="Hippler M."/>
            <person name="Laroche J."/>
        </authorList>
    </citation>
    <scope>NUCLEOTIDE SEQUENCE [LARGE SCALE GENOMIC DNA]</scope>
    <source>
        <strain evidence="1 2">CCMP1005</strain>
    </source>
</reference>